<feature type="domain" description="C2H2-type" evidence="12">
    <location>
        <begin position="733"/>
        <end position="760"/>
    </location>
</feature>
<feature type="domain" description="C2H2-type" evidence="12">
    <location>
        <begin position="617"/>
        <end position="645"/>
    </location>
</feature>
<feature type="compositionally biased region" description="Basic and acidic residues" evidence="11">
    <location>
        <begin position="919"/>
        <end position="930"/>
    </location>
</feature>
<feature type="compositionally biased region" description="Polar residues" evidence="11">
    <location>
        <begin position="909"/>
        <end position="918"/>
    </location>
</feature>
<feature type="domain" description="C2H2-type" evidence="12">
    <location>
        <begin position="464"/>
        <end position="491"/>
    </location>
</feature>
<dbReference type="PANTHER" id="PTHR24377">
    <property type="entry name" value="IP01015P-RELATED"/>
    <property type="match status" value="1"/>
</dbReference>
<feature type="domain" description="C2H2-type" evidence="12">
    <location>
        <begin position="589"/>
        <end position="616"/>
    </location>
</feature>
<dbReference type="FunFam" id="3.30.160.60:FF:003104">
    <property type="entry name" value="Protein CBG08513"/>
    <property type="match status" value="1"/>
</dbReference>
<feature type="region of interest" description="Disordered" evidence="11">
    <location>
        <begin position="909"/>
        <end position="1000"/>
    </location>
</feature>
<dbReference type="STRING" id="35570.A0A1I8P251"/>
<dbReference type="PROSITE" id="PS50157">
    <property type="entry name" value="ZINC_FINGER_C2H2_2"/>
    <property type="match status" value="15"/>
</dbReference>
<comment type="subcellular location">
    <subcellularLocation>
        <location evidence="1">Nucleus</location>
    </subcellularLocation>
</comment>
<feature type="domain" description="C2H2-type" evidence="12">
    <location>
        <begin position="1443"/>
        <end position="1466"/>
    </location>
</feature>
<keyword evidence="2" id="KW-0479">Metal-binding</keyword>
<dbReference type="InterPro" id="IPR036236">
    <property type="entry name" value="Znf_C2H2_sf"/>
</dbReference>
<dbReference type="FunFam" id="3.30.160.60:FF:000100">
    <property type="entry name" value="Zinc finger 45-like"/>
    <property type="match status" value="1"/>
</dbReference>
<dbReference type="GO" id="GO:0008270">
    <property type="term" value="F:zinc ion binding"/>
    <property type="evidence" value="ECO:0007669"/>
    <property type="project" value="UniProtKB-KW"/>
</dbReference>
<dbReference type="Gene3D" id="3.30.160.60">
    <property type="entry name" value="Classic Zinc Finger"/>
    <property type="match status" value="11"/>
</dbReference>
<evidence type="ECO:0000256" key="4">
    <source>
        <dbReference type="ARBA" id="ARBA00022771"/>
    </source>
</evidence>
<feature type="region of interest" description="Disordered" evidence="11">
    <location>
        <begin position="844"/>
        <end position="893"/>
    </location>
</feature>
<evidence type="ECO:0000313" key="13">
    <source>
        <dbReference type="EnsemblMetazoa" id="SCAU004120-PA"/>
    </source>
</evidence>
<feature type="domain" description="C2H2-type" evidence="12">
    <location>
        <begin position="245"/>
        <end position="272"/>
    </location>
</feature>
<accession>A0A1I8P251</accession>
<evidence type="ECO:0000256" key="6">
    <source>
        <dbReference type="ARBA" id="ARBA00023015"/>
    </source>
</evidence>
<feature type="region of interest" description="Disordered" evidence="11">
    <location>
        <begin position="1065"/>
        <end position="1095"/>
    </location>
</feature>
<keyword evidence="8" id="KW-0804">Transcription</keyword>
<evidence type="ECO:0000256" key="11">
    <source>
        <dbReference type="SAM" id="MobiDB-lite"/>
    </source>
</evidence>
<protein>
    <recommendedName>
        <fullName evidence="12">C2H2-type domain-containing protein</fullName>
    </recommendedName>
</protein>
<feature type="region of interest" description="Disordered" evidence="11">
    <location>
        <begin position="1291"/>
        <end position="1315"/>
    </location>
</feature>
<keyword evidence="4 10" id="KW-0863">Zinc-finger</keyword>
<keyword evidence="5" id="KW-0862">Zinc</keyword>
<dbReference type="Pfam" id="PF13912">
    <property type="entry name" value="zf-C2H2_6"/>
    <property type="match status" value="2"/>
</dbReference>
<feature type="compositionally biased region" description="Polar residues" evidence="11">
    <location>
        <begin position="1238"/>
        <end position="1247"/>
    </location>
</feature>
<feature type="domain" description="C2H2-type" evidence="12">
    <location>
        <begin position="217"/>
        <end position="244"/>
    </location>
</feature>
<feature type="compositionally biased region" description="Basic and acidic residues" evidence="11">
    <location>
        <begin position="870"/>
        <end position="881"/>
    </location>
</feature>
<evidence type="ECO:0000256" key="9">
    <source>
        <dbReference type="ARBA" id="ARBA00023242"/>
    </source>
</evidence>
<dbReference type="SMART" id="SM00355">
    <property type="entry name" value="ZnF_C2H2"/>
    <property type="match status" value="15"/>
</dbReference>
<feature type="compositionally biased region" description="Polar residues" evidence="11">
    <location>
        <begin position="844"/>
        <end position="855"/>
    </location>
</feature>
<feature type="region of interest" description="Disordered" evidence="11">
    <location>
        <begin position="1332"/>
        <end position="1373"/>
    </location>
</feature>
<name>A0A1I8P251_STOCA</name>
<feature type="compositionally biased region" description="Polar residues" evidence="11">
    <location>
        <begin position="988"/>
        <end position="1000"/>
    </location>
</feature>
<feature type="region of interest" description="Disordered" evidence="11">
    <location>
        <begin position="1226"/>
        <end position="1252"/>
    </location>
</feature>
<feature type="region of interest" description="Disordered" evidence="11">
    <location>
        <begin position="511"/>
        <end position="536"/>
    </location>
</feature>
<dbReference type="KEGG" id="scac:106092472"/>
<dbReference type="GO" id="GO:0003677">
    <property type="term" value="F:DNA binding"/>
    <property type="evidence" value="ECO:0007669"/>
    <property type="project" value="UniProtKB-KW"/>
</dbReference>
<dbReference type="VEuPathDB" id="VectorBase:SCAU004120"/>
<feature type="compositionally biased region" description="Polar residues" evidence="11">
    <location>
        <begin position="932"/>
        <end position="946"/>
    </location>
</feature>
<reference evidence="13" key="2">
    <citation type="submission" date="2020-05" db="UniProtKB">
        <authorList>
            <consortium name="EnsemblMetazoa"/>
        </authorList>
    </citation>
    <scope>IDENTIFICATION</scope>
    <source>
        <strain evidence="13">USDA</strain>
    </source>
</reference>
<evidence type="ECO:0000259" key="12">
    <source>
        <dbReference type="PROSITE" id="PS50157"/>
    </source>
</evidence>
<evidence type="ECO:0000256" key="1">
    <source>
        <dbReference type="ARBA" id="ARBA00004123"/>
    </source>
</evidence>
<dbReference type="InterPro" id="IPR013087">
    <property type="entry name" value="Znf_C2H2_type"/>
</dbReference>
<keyword evidence="6" id="KW-0805">Transcription regulation</keyword>
<feature type="compositionally biased region" description="Gly residues" evidence="11">
    <location>
        <begin position="974"/>
        <end position="983"/>
    </location>
</feature>
<keyword evidence="7" id="KW-0238">DNA-binding</keyword>
<feature type="domain" description="C2H2-type" evidence="12">
    <location>
        <begin position="492"/>
        <end position="519"/>
    </location>
</feature>
<dbReference type="Pfam" id="PF00096">
    <property type="entry name" value="zf-C2H2"/>
    <property type="match status" value="6"/>
</dbReference>
<dbReference type="FunFam" id="3.30.160.60:FF:000260">
    <property type="entry name" value="Spalt-like transcription factor 1"/>
    <property type="match status" value="1"/>
</dbReference>
<dbReference type="EnsemblMetazoa" id="SCAU004120-RA">
    <property type="protein sequence ID" value="SCAU004120-PA"/>
    <property type="gene ID" value="SCAU004120"/>
</dbReference>
<evidence type="ECO:0000256" key="10">
    <source>
        <dbReference type="PROSITE-ProRule" id="PRU00042"/>
    </source>
</evidence>
<dbReference type="GO" id="GO:0006355">
    <property type="term" value="P:regulation of DNA-templated transcription"/>
    <property type="evidence" value="ECO:0007669"/>
    <property type="project" value="UniProtKB-ARBA"/>
</dbReference>
<evidence type="ECO:0000256" key="2">
    <source>
        <dbReference type="ARBA" id="ARBA00022723"/>
    </source>
</evidence>
<gene>
    <name evidence="13" type="primary">106092472</name>
</gene>
<feature type="domain" description="C2H2-type" evidence="12">
    <location>
        <begin position="702"/>
        <end position="729"/>
    </location>
</feature>
<keyword evidence="9" id="KW-0539">Nucleus</keyword>
<feature type="domain" description="C2H2-type" evidence="12">
    <location>
        <begin position="546"/>
        <end position="573"/>
    </location>
</feature>
<feature type="compositionally biased region" description="Acidic residues" evidence="11">
    <location>
        <begin position="519"/>
        <end position="536"/>
    </location>
</feature>
<dbReference type="GO" id="GO:0005634">
    <property type="term" value="C:nucleus"/>
    <property type="evidence" value="ECO:0007669"/>
    <property type="project" value="UniProtKB-SubCell"/>
</dbReference>
<feature type="domain" description="C2H2-type" evidence="12">
    <location>
        <begin position="675"/>
        <end position="702"/>
    </location>
</feature>
<dbReference type="Proteomes" id="UP000095300">
    <property type="component" value="Unassembled WGS sequence"/>
</dbReference>
<evidence type="ECO:0000256" key="8">
    <source>
        <dbReference type="ARBA" id="ARBA00023163"/>
    </source>
</evidence>
<feature type="domain" description="C2H2-type" evidence="12">
    <location>
        <begin position="761"/>
        <end position="788"/>
    </location>
</feature>
<feature type="compositionally biased region" description="Low complexity" evidence="11">
    <location>
        <begin position="323"/>
        <end position="338"/>
    </location>
</feature>
<sequence>MDSQYGGIQWIQHSSVNHHTTTHHVVGASGGGRTTTSAGDMKTAGQLVIDPQPPCEEDLMASANSSSDYIATEEDDDGDATNNIDQIAAENLIFMARDGQMVAEIINTNGTDKNGAVVMTTSDGEQIDCDAIMEQAALIQQHEDTGGGGDVYTVDHYTETTPQMVTEEVITDDWVQHQGEERVEISAEQIISNSQVIMDIEVPLPTVQDEYTALRPYPCDFCSRRFRKKASLMNHMVAHQNDRPHLCKLCGLRFMRRQDLINHLKAHAEEEPASDPQMDDSDFIHFVTDTTSSSQRTSNDHYYEQDWSVPEDSVTIPIKSSRKQYQQHQQQSTSNHNHSSGHHQHHTVMGNSVLQMPAITSVSSVATTTAPPRGRISRLKPKEDAYVVNVANNCAPNNSATLASSFSIVQCDALPNNTIEFTQDPSPASLQVPTPQHLQRSHQQQQLQQKQVLHFPIIDDNKPFVCQQCGLAFSRQKALLSHTKTHRNDSPFECPQCNEIFWDQTSLTDHQRTHQFEESNSEYDPNEGEDDTQSESESEQQLYGEFYCSECGMSFHRQDLLRRHAKSHAKPTNNAGLNSISVDNSKDQHCCNTCGETFAEALDLLAHAEIHARFPPFKCVLCGESFFEEPTIKKHLQSQHAHEMTENSCILCGKECRDRKALIKHAWDHSREKCHSCSKCGKNFHNKARLKRHMASHRDKSVQCDVCHEEFPDGRTLSNHRHSHSTTSAGKLFPCNECGKTFGSRSSQQIHVRIHTGERPYGCRFCWKAFADGGTLRKHERIHTGEKPYACSVCPRAFNQRVVLREHIRSHHSGLDTKRGTYYCTVCGADLSSSGDLIQHLIQHSDNNTAMQRQPVTGPRKYKRRRKLKPHELARLKRDSKQNGGNSSDIDLSDFDMDNVDDLLAMTETNTSTENATCKSEHEPLTEKSTRQKTISSDITLEAINNQRKKSSSSKKKSQIVLDPDDFDLDVGLDGNGGTGTGGKKARFNSTSSDKIWSTKPSNEETYKSLLSNLETTLQSIDTLVVGPSSNNLDIVSPASGKRKSKHESTAQRTQQVQIVRNEVKESGIGNGTTASKGRKGKADKAAASKTKGPQMIRTEKCTISSVEGGKKKSKSVVTRTQTTSIEMPPKSVGIVDDYDIISPALHPPKQISCSPLHIKQEHHEHQILMKTHHHPNVLAPNSGASHRNQTSSTRHNNDIYDAHLLLEASGLRTDLDEILRSPMKSDKLSGSRHRFTSESSTQFLNEQSEEEQHLIKIEPTSPDLREIVNGVSSVNTSEVVATTAGMELNVSSGMGTQSRKNSKAARSQKNANASNRKYFEFSNDHLNDATKTASNQASSSHKRNSAHSNLSMGGSPSIKASKAARTEAAKPSKVSQNAASFFSYGMVENFNAVPSSSLPNEHHHHNANSFASISAVVSAADATAAAAAQQNPTASRKRQRYFECEMCSAVFSDRAQLLDHVPIHI</sequence>
<organism evidence="13 14">
    <name type="scientific">Stomoxys calcitrans</name>
    <name type="common">Stable fly</name>
    <name type="synonym">Conops calcitrans</name>
    <dbReference type="NCBI Taxonomy" id="35570"/>
    <lineage>
        <taxon>Eukaryota</taxon>
        <taxon>Metazoa</taxon>
        <taxon>Ecdysozoa</taxon>
        <taxon>Arthropoda</taxon>
        <taxon>Hexapoda</taxon>
        <taxon>Insecta</taxon>
        <taxon>Pterygota</taxon>
        <taxon>Neoptera</taxon>
        <taxon>Endopterygota</taxon>
        <taxon>Diptera</taxon>
        <taxon>Brachycera</taxon>
        <taxon>Muscomorpha</taxon>
        <taxon>Muscoidea</taxon>
        <taxon>Muscidae</taxon>
        <taxon>Stomoxys</taxon>
    </lineage>
</organism>
<reference evidence="14" key="1">
    <citation type="submission" date="2015-05" db="EMBL/GenBank/DDBJ databases">
        <authorList>
            <person name="Wilson R.K."/>
            <person name="Warren W.C."/>
            <person name="Olafson P."/>
        </authorList>
    </citation>
    <scope>NUCLEOTIDE SEQUENCE [LARGE SCALE GENOMIC DNA]</scope>
    <source>
        <strain evidence="14">USDA</strain>
    </source>
</reference>
<feature type="domain" description="C2H2-type" evidence="12">
    <location>
        <begin position="822"/>
        <end position="849"/>
    </location>
</feature>
<dbReference type="SUPFAM" id="SSF57667">
    <property type="entry name" value="beta-beta-alpha zinc fingers"/>
    <property type="match status" value="8"/>
</dbReference>
<dbReference type="PROSITE" id="PS00028">
    <property type="entry name" value="ZINC_FINGER_C2H2_1"/>
    <property type="match status" value="13"/>
</dbReference>
<dbReference type="FunFam" id="3.30.160.60:FF:000839">
    <property type="entry name" value="Zinc finger protein 691"/>
    <property type="match status" value="1"/>
</dbReference>
<evidence type="ECO:0000256" key="3">
    <source>
        <dbReference type="ARBA" id="ARBA00022737"/>
    </source>
</evidence>
<keyword evidence="3" id="KW-0677">Repeat</keyword>
<proteinExistence type="predicted"/>
<dbReference type="InterPro" id="IPR050826">
    <property type="entry name" value="Krueppel_C2H2_ZnFinger"/>
</dbReference>
<evidence type="ECO:0000313" key="14">
    <source>
        <dbReference type="Proteomes" id="UP000095300"/>
    </source>
</evidence>
<dbReference type="OrthoDB" id="8117402at2759"/>
<feature type="compositionally biased region" description="Basic residues" evidence="11">
    <location>
        <begin position="860"/>
        <end position="869"/>
    </location>
</feature>
<dbReference type="FunFam" id="3.30.160.60:FF:002343">
    <property type="entry name" value="Zinc finger protein 33A"/>
    <property type="match status" value="1"/>
</dbReference>
<feature type="domain" description="C2H2-type" evidence="12">
    <location>
        <begin position="789"/>
        <end position="817"/>
    </location>
</feature>
<keyword evidence="14" id="KW-1185">Reference proteome</keyword>
<dbReference type="FunFam" id="3.30.160.60:FF:000325">
    <property type="entry name" value="ZFP90 zinc finger protein"/>
    <property type="match status" value="1"/>
</dbReference>
<dbReference type="EnsemblMetazoa" id="SCAU004120-RB">
    <property type="protein sequence ID" value="SCAU004120-PB"/>
    <property type="gene ID" value="SCAU004120"/>
</dbReference>
<feature type="region of interest" description="Disordered" evidence="11">
    <location>
        <begin position="319"/>
        <end position="346"/>
    </location>
</feature>
<feature type="domain" description="C2H2-type" evidence="12">
    <location>
        <begin position="647"/>
        <end position="674"/>
    </location>
</feature>
<evidence type="ECO:0000256" key="5">
    <source>
        <dbReference type="ARBA" id="ARBA00022833"/>
    </source>
</evidence>
<feature type="compositionally biased region" description="Basic residues" evidence="11">
    <location>
        <begin position="947"/>
        <end position="958"/>
    </location>
</feature>
<evidence type="ECO:0000256" key="7">
    <source>
        <dbReference type="ARBA" id="ARBA00023125"/>
    </source>
</evidence>